<dbReference type="Pfam" id="PF22276">
    <property type="entry name" value="SlmA-like_C"/>
    <property type="match status" value="1"/>
</dbReference>
<dbReference type="InterPro" id="IPR001647">
    <property type="entry name" value="HTH_TetR"/>
</dbReference>
<dbReference type="Gene3D" id="1.10.357.10">
    <property type="entry name" value="Tetracycline Repressor, domain 2"/>
    <property type="match status" value="1"/>
</dbReference>
<dbReference type="GO" id="GO:0003677">
    <property type="term" value="F:DNA binding"/>
    <property type="evidence" value="ECO:0007669"/>
    <property type="project" value="UniProtKB-UniRule"/>
</dbReference>
<feature type="domain" description="HTH tetR-type" evidence="4">
    <location>
        <begin position="56"/>
        <end position="116"/>
    </location>
</feature>
<feature type="compositionally biased region" description="Low complexity" evidence="3">
    <location>
        <begin position="38"/>
        <end position="48"/>
    </location>
</feature>
<accession>A0A4R2M3R6</accession>
<evidence type="ECO:0000256" key="1">
    <source>
        <dbReference type="ARBA" id="ARBA00023125"/>
    </source>
</evidence>
<dbReference type="SUPFAM" id="SSF48498">
    <property type="entry name" value="Tetracyclin repressor-like, C-terminal domain"/>
    <property type="match status" value="1"/>
</dbReference>
<feature type="DNA-binding region" description="H-T-H motif" evidence="2">
    <location>
        <begin position="79"/>
        <end position="98"/>
    </location>
</feature>
<protein>
    <submittedName>
        <fullName evidence="5">TetR family transcriptional regulator</fullName>
    </submittedName>
</protein>
<dbReference type="PANTHER" id="PTHR43479:SF11">
    <property type="entry name" value="ACREF_ENVCD OPERON REPRESSOR-RELATED"/>
    <property type="match status" value="1"/>
</dbReference>
<dbReference type="NCBIfam" id="NF007015">
    <property type="entry name" value="PRK09480.1"/>
    <property type="match status" value="1"/>
</dbReference>
<evidence type="ECO:0000256" key="3">
    <source>
        <dbReference type="SAM" id="MobiDB-lite"/>
    </source>
</evidence>
<dbReference type="InterPro" id="IPR050624">
    <property type="entry name" value="HTH-type_Tx_Regulator"/>
</dbReference>
<dbReference type="PANTHER" id="PTHR43479">
    <property type="entry name" value="ACREF/ENVCD OPERON REPRESSOR-RELATED"/>
    <property type="match status" value="1"/>
</dbReference>
<dbReference type="Proteomes" id="UP000295106">
    <property type="component" value="Unassembled WGS sequence"/>
</dbReference>
<keyword evidence="1 2" id="KW-0238">DNA-binding</keyword>
<feature type="compositionally biased region" description="Basic and acidic residues" evidence="3">
    <location>
        <begin position="10"/>
        <end position="25"/>
    </location>
</feature>
<comment type="caution">
    <text evidence="5">The sequence shown here is derived from an EMBL/GenBank/DDBJ whole genome shotgun (WGS) entry which is preliminary data.</text>
</comment>
<feature type="region of interest" description="Disordered" evidence="3">
    <location>
        <begin position="1"/>
        <end position="56"/>
    </location>
</feature>
<name>A0A4R2M3R6_RUBGE</name>
<dbReference type="Pfam" id="PF00440">
    <property type="entry name" value="TetR_N"/>
    <property type="match status" value="1"/>
</dbReference>
<dbReference type="InterPro" id="IPR009057">
    <property type="entry name" value="Homeodomain-like_sf"/>
</dbReference>
<evidence type="ECO:0000256" key="2">
    <source>
        <dbReference type="PROSITE-ProRule" id="PRU00335"/>
    </source>
</evidence>
<reference evidence="5 6" key="1">
    <citation type="submission" date="2019-03" db="EMBL/GenBank/DDBJ databases">
        <title>Genomic Encyclopedia of Type Strains, Phase IV (KMG-IV): sequencing the most valuable type-strain genomes for metagenomic binning, comparative biology and taxonomic classification.</title>
        <authorList>
            <person name="Goeker M."/>
        </authorList>
    </citation>
    <scope>NUCLEOTIDE SEQUENCE [LARGE SCALE GENOMIC DNA]</scope>
    <source>
        <strain evidence="5 6">DSM 1709</strain>
    </source>
</reference>
<proteinExistence type="predicted"/>
<evidence type="ECO:0000259" key="4">
    <source>
        <dbReference type="PROSITE" id="PS50977"/>
    </source>
</evidence>
<sequence>MPESQSPLPPERHPLLAARMEDQSAHADPLAPAAVSEPATPALATATPARKRPRPGERRVQILQTLAQMLEQPGAERITTAALAAKLEVSEAALYRHFASKAQMFEGLIEFIESSVFTLVNQIAEREPSGAAQAQRIVAVLLQFGEKNPGMTRVMVGDALVFEHERLAARMNQFFDRLESQLRQSLRAAADERGSTTPTVDANAVASALVAFAVGRLHRYARSGFRRSPTELLEPALQRLVA</sequence>
<evidence type="ECO:0000313" key="6">
    <source>
        <dbReference type="Proteomes" id="UP000295106"/>
    </source>
</evidence>
<dbReference type="SUPFAM" id="SSF46689">
    <property type="entry name" value="Homeodomain-like"/>
    <property type="match status" value="1"/>
</dbReference>
<organism evidence="5 6">
    <name type="scientific">Rubrivivax gelatinosus</name>
    <name type="common">Rhodocyclus gelatinosus</name>
    <name type="synonym">Rhodopseudomonas gelatinosa</name>
    <dbReference type="NCBI Taxonomy" id="28068"/>
    <lineage>
        <taxon>Bacteria</taxon>
        <taxon>Pseudomonadati</taxon>
        <taxon>Pseudomonadota</taxon>
        <taxon>Betaproteobacteria</taxon>
        <taxon>Burkholderiales</taxon>
        <taxon>Sphaerotilaceae</taxon>
        <taxon>Rubrivivax</taxon>
    </lineage>
</organism>
<dbReference type="InterPro" id="IPR036271">
    <property type="entry name" value="Tet_transcr_reg_TetR-rel_C_sf"/>
</dbReference>
<evidence type="ECO:0000313" key="5">
    <source>
        <dbReference type="EMBL" id="TCP01162.1"/>
    </source>
</evidence>
<dbReference type="EMBL" id="SLXD01000010">
    <property type="protein sequence ID" value="TCP01162.1"/>
    <property type="molecule type" value="Genomic_DNA"/>
</dbReference>
<dbReference type="PRINTS" id="PR00455">
    <property type="entry name" value="HTHTETR"/>
</dbReference>
<gene>
    <name evidence="5" type="ORF">EV684_11093</name>
</gene>
<dbReference type="InterPro" id="IPR054580">
    <property type="entry name" value="SlmA-like_C"/>
</dbReference>
<dbReference type="PROSITE" id="PS50977">
    <property type="entry name" value="HTH_TETR_2"/>
    <property type="match status" value="1"/>
</dbReference>
<dbReference type="AlphaFoldDB" id="A0A4R2M3R6"/>